<sequence length="247" mass="25559">MHAVTKRAIIGTAAIAAAGLFGSLPYSGSPVAEQDAPSVQHHDVALVDAVSDAEIAYINAIAVDVVHPNGFEDSVWTAFEPHGNEFFDSTGAGGIFPVEGTIGGVPVEVGGYLNVFDGGATQLYDGYLASTTALLDEINGLFGAQAADQPLLLAALQADYIGDLPSTLAVGPNFDAVLSALGGTDDQAALADFGNYFEYFLTNLPSFSTDGYLSTTDITALFTDLDKVGMQLFTDFSALVTGLFGSL</sequence>
<evidence type="ECO:0000313" key="1">
    <source>
        <dbReference type="EMBL" id="WIM88415.1"/>
    </source>
</evidence>
<reference evidence="1 2" key="1">
    <citation type="journal article" date="2023" name="Microbiol. Resour. Announc.">
        <title>Complete Genome Sequence of Mycobacterium wuenschmanii, a novel Nontuberculous Mycobacterium Isolated from a captive population of Amazon Milk Frogs.</title>
        <authorList>
            <person name="Hicks J."/>
            <person name="Zeineldin M."/>
            <person name="Ward H."/>
            <person name="Wuenschmann A."/>
            <person name="Camp P."/>
            <person name="Farrell D."/>
            <person name="Lehman K."/>
            <person name="Thacker T."/>
            <person name="Cuthbert E."/>
        </authorList>
    </citation>
    <scope>NUCLEOTIDE SEQUENCE [LARGE SCALE GENOMIC DNA]</scope>
    <source>
        <strain evidence="1 2">Wuenschmanii</strain>
    </source>
</reference>
<dbReference type="Proteomes" id="UP001236585">
    <property type="component" value="Chromosome"/>
</dbReference>
<organism evidence="1 2">
    <name type="scientific">Candidatus Mycobacterium wuenschmannii</name>
    <dbReference type="NCBI Taxonomy" id="3027808"/>
    <lineage>
        <taxon>Bacteria</taxon>
        <taxon>Bacillati</taxon>
        <taxon>Actinomycetota</taxon>
        <taxon>Actinomycetes</taxon>
        <taxon>Mycobacteriales</taxon>
        <taxon>Mycobacteriaceae</taxon>
        <taxon>Mycobacterium</taxon>
    </lineage>
</organism>
<protein>
    <submittedName>
        <fullName evidence="1">Uncharacterized protein</fullName>
    </submittedName>
</protein>
<evidence type="ECO:0000313" key="2">
    <source>
        <dbReference type="Proteomes" id="UP001236585"/>
    </source>
</evidence>
<gene>
    <name evidence="1" type="ORF">PT015_02610</name>
</gene>
<keyword evidence="2" id="KW-1185">Reference proteome</keyword>
<proteinExistence type="predicted"/>
<name>A0ABY8VXR2_9MYCO</name>
<accession>A0ABY8VXR2</accession>
<dbReference type="RefSeq" id="WP_285188588.1">
    <property type="nucleotide sequence ID" value="NZ_CP126981.1"/>
</dbReference>
<dbReference type="EMBL" id="CP126981">
    <property type="protein sequence ID" value="WIM88415.1"/>
    <property type="molecule type" value="Genomic_DNA"/>
</dbReference>